<dbReference type="Proteomes" id="UP000825078">
    <property type="component" value="Chromosome"/>
</dbReference>
<dbReference type="Gene3D" id="3.30.420.10">
    <property type="entry name" value="Ribonuclease H-like superfamily/Ribonuclease H"/>
    <property type="match status" value="1"/>
</dbReference>
<evidence type="ECO:0000313" key="2">
    <source>
        <dbReference type="EMBL" id="BCV44705.1"/>
    </source>
</evidence>
<sequence length="344" mass="39181">MAILAPLCRAERKRMQKIDSKTNDKHFARRLIAMLMLHQGLPVTQVQHITGAARSSIGRWLGWYTQCGIDGLKSEKPGRPTVLPINPILLCLSLLIQLCPEDFGYQRSRWSSELLAKVINAQLKLCVAASTIRRLLPEAGIVWRRSAPTLRIKDPYKAEKMAAINQALEQCSAEHPVFYEDEVDIDLNPKIGADWMPKGQQKRVVTPGNNRKHYLAGGALHTKTGKVLYVSSASKASELFIAVLEKLKRHYRKAKTITLILDNYIIHKSRKTLAWLKSNPKFRLLFQPVYSPWVNKIERLWLALHETVTRNHSCRNMRELLGKVWHFMETVSPFPGNGHGIAKM</sequence>
<dbReference type="SUPFAM" id="SSF46689">
    <property type="entry name" value="Homeodomain-like"/>
    <property type="match status" value="1"/>
</dbReference>
<name>A0AAD1NNQ5_9GAMM</name>
<feature type="domain" description="Tc1-like transposase DDE" evidence="1">
    <location>
        <begin position="177"/>
        <end position="320"/>
    </location>
</feature>
<gene>
    <name evidence="2" type="primary">tnpA_6</name>
    <name evidence="2" type="ORF">TUM17379_17230</name>
</gene>
<dbReference type="GO" id="GO:0003676">
    <property type="term" value="F:nucleic acid binding"/>
    <property type="evidence" value="ECO:0007669"/>
    <property type="project" value="InterPro"/>
</dbReference>
<dbReference type="NCBIfam" id="NF033545">
    <property type="entry name" value="transpos_IS630"/>
    <property type="match status" value="1"/>
</dbReference>
<dbReference type="InterPro" id="IPR009057">
    <property type="entry name" value="Homeodomain-like_sf"/>
</dbReference>
<protein>
    <submittedName>
        <fullName evidence="2">IS630 family transposase</fullName>
    </submittedName>
</protein>
<evidence type="ECO:0000313" key="3">
    <source>
        <dbReference type="Proteomes" id="UP000825078"/>
    </source>
</evidence>
<dbReference type="Pfam" id="PF13358">
    <property type="entry name" value="DDE_3"/>
    <property type="match status" value="1"/>
</dbReference>
<reference evidence="2" key="1">
    <citation type="submission" date="2021-05" db="EMBL/GenBank/DDBJ databases">
        <title>Molecular characterization for Shewanella algae harboring chromosomal blaOXA-55-like strains isolated from clinical and environment sample.</title>
        <authorList>
            <person name="Ohama Y."/>
            <person name="Aoki K."/>
            <person name="Harada S."/>
            <person name="Moriya K."/>
            <person name="Ishii Y."/>
            <person name="Tateda K."/>
        </authorList>
    </citation>
    <scope>NUCLEOTIDE SEQUENCE</scope>
    <source>
        <strain evidence="2">TUM17379</strain>
    </source>
</reference>
<organism evidence="2 3">
    <name type="scientific">Shewanella algae</name>
    <dbReference type="NCBI Taxonomy" id="38313"/>
    <lineage>
        <taxon>Bacteria</taxon>
        <taxon>Pseudomonadati</taxon>
        <taxon>Pseudomonadota</taxon>
        <taxon>Gammaproteobacteria</taxon>
        <taxon>Alteromonadales</taxon>
        <taxon>Shewanellaceae</taxon>
        <taxon>Shewanella</taxon>
    </lineage>
</organism>
<dbReference type="EMBL" id="AP024613">
    <property type="protein sequence ID" value="BCV44705.1"/>
    <property type="molecule type" value="Genomic_DNA"/>
</dbReference>
<dbReference type="InterPro" id="IPR047655">
    <property type="entry name" value="Transpos_IS630-like"/>
</dbReference>
<accession>A0AAD1NNQ5</accession>
<proteinExistence type="predicted"/>
<dbReference type="RefSeq" id="WP_221055077.1">
    <property type="nucleotide sequence ID" value="NZ_AP024613.1"/>
</dbReference>
<evidence type="ECO:0000259" key="1">
    <source>
        <dbReference type="Pfam" id="PF13358"/>
    </source>
</evidence>
<dbReference type="AlphaFoldDB" id="A0AAD1NNQ5"/>
<dbReference type="InterPro" id="IPR036397">
    <property type="entry name" value="RNaseH_sf"/>
</dbReference>
<dbReference type="InterPro" id="IPR038717">
    <property type="entry name" value="Tc1-like_DDE_dom"/>
</dbReference>